<dbReference type="InterPro" id="IPR050061">
    <property type="entry name" value="MurCDEF_pg_biosynth"/>
</dbReference>
<dbReference type="Pfam" id="PF02875">
    <property type="entry name" value="Mur_ligase_C"/>
    <property type="match status" value="1"/>
</dbReference>
<name>A0A391PCW5_9FIRM</name>
<proteinExistence type="inferred from homology"/>
<dbReference type="GO" id="GO:0005737">
    <property type="term" value="C:cytoplasm"/>
    <property type="evidence" value="ECO:0007669"/>
    <property type="project" value="UniProtKB-SubCell"/>
</dbReference>
<evidence type="ECO:0000256" key="8">
    <source>
        <dbReference type="ARBA" id="ARBA00022840"/>
    </source>
</evidence>
<evidence type="ECO:0000256" key="5">
    <source>
        <dbReference type="ARBA" id="ARBA00022598"/>
    </source>
</evidence>
<keyword evidence="7 14" id="KW-0547">Nucleotide-binding</keyword>
<dbReference type="InterPro" id="IPR005758">
    <property type="entry name" value="UDP-N-AcMur_Ala_ligase_MurC"/>
</dbReference>
<reference evidence="19" key="1">
    <citation type="submission" date="2018-09" db="EMBL/GenBank/DDBJ databases">
        <title>Draft Genome Sequence of Mediterraneibacter sp. KCTC 15684.</title>
        <authorList>
            <person name="Kim J.S."/>
            <person name="Han K.I."/>
            <person name="Suh M.K."/>
            <person name="Lee K.C."/>
            <person name="Eom M.K."/>
            <person name="Lee J.H."/>
            <person name="Park S.H."/>
            <person name="Kang S.W."/>
            <person name="Park J.E."/>
            <person name="Oh B.S."/>
            <person name="Yu S.Y."/>
            <person name="Choi S.H."/>
            <person name="Lee D.H."/>
            <person name="Yoon H."/>
            <person name="Kim B."/>
            <person name="Yang S.J."/>
            <person name="Lee J.S."/>
        </authorList>
    </citation>
    <scope>NUCLEOTIDE SEQUENCE [LARGE SCALE GENOMIC DNA]</scope>
    <source>
        <strain evidence="19">KCTC 15684</strain>
    </source>
</reference>
<dbReference type="SUPFAM" id="SSF53623">
    <property type="entry name" value="MurD-like peptide ligases, catalytic domain"/>
    <property type="match status" value="1"/>
</dbReference>
<dbReference type="InterPro" id="IPR013221">
    <property type="entry name" value="Mur_ligase_cen"/>
</dbReference>
<evidence type="ECO:0000256" key="10">
    <source>
        <dbReference type="ARBA" id="ARBA00022984"/>
    </source>
</evidence>
<keyword evidence="4 14" id="KW-0963">Cytoplasm</keyword>
<dbReference type="EMBL" id="BHGK01000001">
    <property type="protein sequence ID" value="GCA67679.1"/>
    <property type="molecule type" value="Genomic_DNA"/>
</dbReference>
<feature type="domain" description="Mur ligase N-terminal catalytic" evidence="15">
    <location>
        <begin position="11"/>
        <end position="110"/>
    </location>
</feature>
<dbReference type="GO" id="GO:0008360">
    <property type="term" value="P:regulation of cell shape"/>
    <property type="evidence" value="ECO:0007669"/>
    <property type="project" value="UniProtKB-KW"/>
</dbReference>
<feature type="binding site" evidence="14">
    <location>
        <begin position="118"/>
        <end position="124"/>
    </location>
    <ligand>
        <name>ATP</name>
        <dbReference type="ChEBI" id="CHEBI:30616"/>
    </ligand>
</feature>
<evidence type="ECO:0000256" key="12">
    <source>
        <dbReference type="ARBA" id="ARBA00023316"/>
    </source>
</evidence>
<evidence type="ECO:0000256" key="7">
    <source>
        <dbReference type="ARBA" id="ARBA00022741"/>
    </source>
</evidence>
<dbReference type="UniPathway" id="UPA00219"/>
<dbReference type="Gene3D" id="3.90.190.20">
    <property type="entry name" value="Mur ligase, C-terminal domain"/>
    <property type="match status" value="1"/>
</dbReference>
<dbReference type="PANTHER" id="PTHR43445">
    <property type="entry name" value="UDP-N-ACETYLMURAMATE--L-ALANINE LIGASE-RELATED"/>
    <property type="match status" value="1"/>
</dbReference>
<comment type="catalytic activity">
    <reaction evidence="13 14">
        <text>UDP-N-acetyl-alpha-D-muramate + L-alanine + ATP = UDP-N-acetyl-alpha-D-muramoyl-L-alanine + ADP + phosphate + H(+)</text>
        <dbReference type="Rhea" id="RHEA:23372"/>
        <dbReference type="ChEBI" id="CHEBI:15378"/>
        <dbReference type="ChEBI" id="CHEBI:30616"/>
        <dbReference type="ChEBI" id="CHEBI:43474"/>
        <dbReference type="ChEBI" id="CHEBI:57972"/>
        <dbReference type="ChEBI" id="CHEBI:70757"/>
        <dbReference type="ChEBI" id="CHEBI:83898"/>
        <dbReference type="ChEBI" id="CHEBI:456216"/>
        <dbReference type="EC" id="6.3.2.8"/>
    </reaction>
</comment>
<dbReference type="Gene3D" id="3.40.1190.10">
    <property type="entry name" value="Mur-like, catalytic domain"/>
    <property type="match status" value="1"/>
</dbReference>
<dbReference type="InterPro" id="IPR000713">
    <property type="entry name" value="Mur_ligase_N"/>
</dbReference>
<accession>A0A391PCW5</accession>
<feature type="domain" description="Mur ligase C-terminal" evidence="16">
    <location>
        <begin position="318"/>
        <end position="447"/>
    </location>
</feature>
<dbReference type="InterPro" id="IPR004101">
    <property type="entry name" value="Mur_ligase_C"/>
</dbReference>
<dbReference type="Gene3D" id="3.40.50.720">
    <property type="entry name" value="NAD(P)-binding Rossmann-like Domain"/>
    <property type="match status" value="1"/>
</dbReference>
<dbReference type="EC" id="6.3.2.8" evidence="3 14"/>
<evidence type="ECO:0000256" key="11">
    <source>
        <dbReference type="ARBA" id="ARBA00023306"/>
    </source>
</evidence>
<keyword evidence="9 14" id="KW-0133">Cell shape</keyword>
<evidence type="ECO:0000256" key="3">
    <source>
        <dbReference type="ARBA" id="ARBA00012211"/>
    </source>
</evidence>
<dbReference type="PANTHER" id="PTHR43445:SF3">
    <property type="entry name" value="UDP-N-ACETYLMURAMATE--L-ALANINE LIGASE"/>
    <property type="match status" value="1"/>
</dbReference>
<organism evidence="18 19">
    <name type="scientific">Mediterraneibacter butyricigenes</name>
    <dbReference type="NCBI Taxonomy" id="2316025"/>
    <lineage>
        <taxon>Bacteria</taxon>
        <taxon>Bacillati</taxon>
        <taxon>Bacillota</taxon>
        <taxon>Clostridia</taxon>
        <taxon>Lachnospirales</taxon>
        <taxon>Lachnospiraceae</taxon>
        <taxon>Mediterraneibacter</taxon>
    </lineage>
</organism>
<dbReference type="InterPro" id="IPR036565">
    <property type="entry name" value="Mur-like_cat_sf"/>
</dbReference>
<evidence type="ECO:0000256" key="6">
    <source>
        <dbReference type="ARBA" id="ARBA00022618"/>
    </source>
</evidence>
<evidence type="ECO:0000256" key="9">
    <source>
        <dbReference type="ARBA" id="ARBA00022960"/>
    </source>
</evidence>
<evidence type="ECO:0000256" key="1">
    <source>
        <dbReference type="ARBA" id="ARBA00004496"/>
    </source>
</evidence>
<dbReference type="GO" id="GO:0051301">
    <property type="term" value="P:cell division"/>
    <property type="evidence" value="ECO:0007669"/>
    <property type="project" value="UniProtKB-KW"/>
</dbReference>
<comment type="similarity">
    <text evidence="14">Belongs to the MurCDEF family.</text>
</comment>
<sequence>MYKIDFQKPIHIHFIGIGGISMSGLAEILLEEGFAISGSDMKESPLTKQLAQKGALISYGQRAENISDDIDVVVYTAAIHKTNPELMEAVSRKIPMLSRAELLGQLMTNYKTPIAVSGTHGKTTTTSMISHILLEGDEDPTISVGGILQAIGGNIRVGHSQTFITEACEYTNSFLHFFPKISVILNIEEDHLDFFKDLEDIRHSFHQFAALLPSDGTLVINSDIDNYSQIYEGLSCNVVTYGLHHDADYGASNITFDEKGAVSFDLIKHGTVTDHIVLAVPGNHNVSNALASIATAELLGISMDIIKAGLLSFHGTDRRFEYKGTFQGVTVIDDYAHHPTEIAATLKAAQNYPHNTLWCVFQPHTYTRTKAFFREFAEALSHADHVVLADIYAARETDDLGVSSEGLAEEIKKLGADATYLPSFEAIEDFLREKCIHGDLLITMGAGDVVNVGEDLLH</sequence>
<dbReference type="AlphaFoldDB" id="A0A391PCW5"/>
<gene>
    <name evidence="14 18" type="primary">murC</name>
    <name evidence="18" type="ORF">KGMB01110_21150</name>
</gene>
<dbReference type="HAMAP" id="MF_00046">
    <property type="entry name" value="MurC"/>
    <property type="match status" value="1"/>
</dbReference>
<comment type="caution">
    <text evidence="18">The sequence shown here is derived from an EMBL/GenBank/DDBJ whole genome shotgun (WGS) entry which is preliminary data.</text>
</comment>
<feature type="domain" description="Mur ligase central" evidence="17">
    <location>
        <begin position="116"/>
        <end position="296"/>
    </location>
</feature>
<protein>
    <recommendedName>
        <fullName evidence="3 14">UDP-N-acetylmuramate--L-alanine ligase</fullName>
        <ecNumber evidence="3 14">6.3.2.8</ecNumber>
    </recommendedName>
    <alternativeName>
        <fullName evidence="14">UDP-N-acetylmuramoyl-L-alanine synthetase</fullName>
    </alternativeName>
</protein>
<dbReference type="SUPFAM" id="SSF53244">
    <property type="entry name" value="MurD-like peptide ligases, peptide-binding domain"/>
    <property type="match status" value="1"/>
</dbReference>
<keyword evidence="5 14" id="KW-0436">Ligase</keyword>
<evidence type="ECO:0000259" key="16">
    <source>
        <dbReference type="Pfam" id="PF02875"/>
    </source>
</evidence>
<dbReference type="GO" id="GO:0009252">
    <property type="term" value="P:peptidoglycan biosynthetic process"/>
    <property type="evidence" value="ECO:0007669"/>
    <property type="project" value="UniProtKB-UniRule"/>
</dbReference>
<keyword evidence="8 14" id="KW-0067">ATP-binding</keyword>
<evidence type="ECO:0000313" key="18">
    <source>
        <dbReference type="EMBL" id="GCA67679.1"/>
    </source>
</evidence>
<evidence type="ECO:0000256" key="14">
    <source>
        <dbReference type="HAMAP-Rule" id="MF_00046"/>
    </source>
</evidence>
<comment type="pathway">
    <text evidence="2 14">Cell wall biogenesis; peptidoglycan biosynthesis.</text>
</comment>
<dbReference type="GO" id="GO:0005524">
    <property type="term" value="F:ATP binding"/>
    <property type="evidence" value="ECO:0007669"/>
    <property type="project" value="UniProtKB-UniRule"/>
</dbReference>
<evidence type="ECO:0000259" key="15">
    <source>
        <dbReference type="Pfam" id="PF01225"/>
    </source>
</evidence>
<keyword evidence="6 14" id="KW-0132">Cell division</keyword>
<dbReference type="Proteomes" id="UP000265643">
    <property type="component" value="Unassembled WGS sequence"/>
</dbReference>
<dbReference type="InterPro" id="IPR036615">
    <property type="entry name" value="Mur_ligase_C_dom_sf"/>
</dbReference>
<dbReference type="GO" id="GO:0071555">
    <property type="term" value="P:cell wall organization"/>
    <property type="evidence" value="ECO:0007669"/>
    <property type="project" value="UniProtKB-KW"/>
</dbReference>
<dbReference type="GO" id="GO:0008763">
    <property type="term" value="F:UDP-N-acetylmuramate-L-alanine ligase activity"/>
    <property type="evidence" value="ECO:0007669"/>
    <property type="project" value="UniProtKB-UniRule"/>
</dbReference>
<keyword evidence="11 14" id="KW-0131">Cell cycle</keyword>
<comment type="subcellular location">
    <subcellularLocation>
        <location evidence="1 14">Cytoplasm</location>
    </subcellularLocation>
</comment>
<evidence type="ECO:0000256" key="2">
    <source>
        <dbReference type="ARBA" id="ARBA00004752"/>
    </source>
</evidence>
<dbReference type="Pfam" id="PF08245">
    <property type="entry name" value="Mur_ligase_M"/>
    <property type="match status" value="1"/>
</dbReference>
<evidence type="ECO:0000259" key="17">
    <source>
        <dbReference type="Pfam" id="PF08245"/>
    </source>
</evidence>
<comment type="function">
    <text evidence="14">Cell wall formation.</text>
</comment>
<keyword evidence="10 14" id="KW-0573">Peptidoglycan synthesis</keyword>
<evidence type="ECO:0000313" key="19">
    <source>
        <dbReference type="Proteomes" id="UP000265643"/>
    </source>
</evidence>
<keyword evidence="19" id="KW-1185">Reference proteome</keyword>
<evidence type="ECO:0000256" key="4">
    <source>
        <dbReference type="ARBA" id="ARBA00022490"/>
    </source>
</evidence>
<dbReference type="NCBIfam" id="TIGR01082">
    <property type="entry name" value="murC"/>
    <property type="match status" value="1"/>
</dbReference>
<keyword evidence="12 14" id="KW-0961">Cell wall biogenesis/degradation</keyword>
<dbReference type="Pfam" id="PF01225">
    <property type="entry name" value="Mur_ligase"/>
    <property type="match status" value="1"/>
</dbReference>
<dbReference type="SUPFAM" id="SSF51984">
    <property type="entry name" value="MurCD N-terminal domain"/>
    <property type="match status" value="1"/>
</dbReference>
<dbReference type="RefSeq" id="WP_117888527.1">
    <property type="nucleotide sequence ID" value="NZ_BHGK01000001.1"/>
</dbReference>
<evidence type="ECO:0000256" key="13">
    <source>
        <dbReference type="ARBA" id="ARBA00047833"/>
    </source>
</evidence>